<keyword evidence="3" id="KW-1185">Reference proteome</keyword>
<evidence type="ECO:0000313" key="2">
    <source>
        <dbReference type="EMBL" id="KAH7985252.1"/>
    </source>
</evidence>
<sequence length="151" mass="16697">MLKHHTIGQERKDVRAILEYDFEKAFNSVSHSLMLASIYSLNLGANFHKFTSPFLGNTKATLQLGDLKSKPYDLCFFGTTQGSVLSMLLFTIAMCGLTTSVSSQEGIKFAIYVGDITKLSFGGSECFMEGSLQEAVDYVEVYIKKIGLKLL</sequence>
<protein>
    <recommendedName>
        <fullName evidence="1">Reverse transcriptase domain-containing protein</fullName>
    </recommendedName>
</protein>
<evidence type="ECO:0000259" key="1">
    <source>
        <dbReference type="PROSITE" id="PS50878"/>
    </source>
</evidence>
<gene>
    <name evidence="2" type="ORF">HPB51_026851</name>
</gene>
<name>A0A9J6D2D3_RHIMP</name>
<comment type="caution">
    <text evidence="2">The sequence shown here is derived from an EMBL/GenBank/DDBJ whole genome shotgun (WGS) entry which is preliminary data.</text>
</comment>
<feature type="domain" description="Reverse transcriptase" evidence="1">
    <location>
        <begin position="1"/>
        <end position="151"/>
    </location>
</feature>
<evidence type="ECO:0000313" key="3">
    <source>
        <dbReference type="Proteomes" id="UP000821866"/>
    </source>
</evidence>
<proteinExistence type="predicted"/>
<dbReference type="Proteomes" id="UP000821866">
    <property type="component" value="Unassembled WGS sequence"/>
</dbReference>
<accession>A0A9J6D2D3</accession>
<organism evidence="2 3">
    <name type="scientific">Rhipicephalus microplus</name>
    <name type="common">Cattle tick</name>
    <name type="synonym">Boophilus microplus</name>
    <dbReference type="NCBI Taxonomy" id="6941"/>
    <lineage>
        <taxon>Eukaryota</taxon>
        <taxon>Metazoa</taxon>
        <taxon>Ecdysozoa</taxon>
        <taxon>Arthropoda</taxon>
        <taxon>Chelicerata</taxon>
        <taxon>Arachnida</taxon>
        <taxon>Acari</taxon>
        <taxon>Parasitiformes</taxon>
        <taxon>Ixodida</taxon>
        <taxon>Ixodoidea</taxon>
        <taxon>Ixodidae</taxon>
        <taxon>Rhipicephalinae</taxon>
        <taxon>Rhipicephalus</taxon>
        <taxon>Boophilus</taxon>
    </lineage>
</organism>
<dbReference type="PROSITE" id="PS50878">
    <property type="entry name" value="RT_POL"/>
    <property type="match status" value="1"/>
</dbReference>
<reference evidence="2" key="2">
    <citation type="submission" date="2021-09" db="EMBL/GenBank/DDBJ databases">
        <authorList>
            <person name="Jia N."/>
            <person name="Wang J."/>
            <person name="Shi W."/>
            <person name="Du L."/>
            <person name="Sun Y."/>
            <person name="Zhan W."/>
            <person name="Jiang J."/>
            <person name="Wang Q."/>
            <person name="Zhang B."/>
            <person name="Ji P."/>
            <person name="Sakyi L.B."/>
            <person name="Cui X."/>
            <person name="Yuan T."/>
            <person name="Jiang B."/>
            <person name="Yang W."/>
            <person name="Lam T.T.-Y."/>
            <person name="Chang Q."/>
            <person name="Ding S."/>
            <person name="Wang X."/>
            <person name="Zhu J."/>
            <person name="Ruan X."/>
            <person name="Zhao L."/>
            <person name="Wei J."/>
            <person name="Que T."/>
            <person name="Du C."/>
            <person name="Cheng J."/>
            <person name="Dai P."/>
            <person name="Han X."/>
            <person name="Huang E."/>
            <person name="Gao Y."/>
            <person name="Liu J."/>
            <person name="Shao H."/>
            <person name="Ye R."/>
            <person name="Li L."/>
            <person name="Wei W."/>
            <person name="Wang X."/>
            <person name="Wang C."/>
            <person name="Huo Q."/>
            <person name="Li W."/>
            <person name="Guo W."/>
            <person name="Chen H."/>
            <person name="Chen S."/>
            <person name="Zhou L."/>
            <person name="Zhou L."/>
            <person name="Ni X."/>
            <person name="Tian J."/>
            <person name="Zhou Y."/>
            <person name="Sheng Y."/>
            <person name="Liu T."/>
            <person name="Pan Y."/>
            <person name="Xia L."/>
            <person name="Li J."/>
            <person name="Zhao F."/>
            <person name="Cao W."/>
        </authorList>
    </citation>
    <scope>NUCLEOTIDE SEQUENCE</scope>
    <source>
        <strain evidence="2">Rmic-2018</strain>
        <tissue evidence="2">Larvae</tissue>
    </source>
</reference>
<reference evidence="2" key="1">
    <citation type="journal article" date="2020" name="Cell">
        <title>Large-Scale Comparative Analyses of Tick Genomes Elucidate Their Genetic Diversity and Vector Capacities.</title>
        <authorList>
            <consortium name="Tick Genome and Microbiome Consortium (TIGMIC)"/>
            <person name="Jia N."/>
            <person name="Wang J."/>
            <person name="Shi W."/>
            <person name="Du L."/>
            <person name="Sun Y."/>
            <person name="Zhan W."/>
            <person name="Jiang J.F."/>
            <person name="Wang Q."/>
            <person name="Zhang B."/>
            <person name="Ji P."/>
            <person name="Bell-Sakyi L."/>
            <person name="Cui X.M."/>
            <person name="Yuan T.T."/>
            <person name="Jiang B.G."/>
            <person name="Yang W.F."/>
            <person name="Lam T.T."/>
            <person name="Chang Q.C."/>
            <person name="Ding S.J."/>
            <person name="Wang X.J."/>
            <person name="Zhu J.G."/>
            <person name="Ruan X.D."/>
            <person name="Zhao L."/>
            <person name="Wei J.T."/>
            <person name="Ye R.Z."/>
            <person name="Que T.C."/>
            <person name="Du C.H."/>
            <person name="Zhou Y.H."/>
            <person name="Cheng J.X."/>
            <person name="Dai P.F."/>
            <person name="Guo W.B."/>
            <person name="Han X.H."/>
            <person name="Huang E.J."/>
            <person name="Li L.F."/>
            <person name="Wei W."/>
            <person name="Gao Y.C."/>
            <person name="Liu J.Z."/>
            <person name="Shao H.Z."/>
            <person name="Wang X."/>
            <person name="Wang C.C."/>
            <person name="Yang T.C."/>
            <person name="Huo Q.B."/>
            <person name="Li W."/>
            <person name="Chen H.Y."/>
            <person name="Chen S.E."/>
            <person name="Zhou L.G."/>
            <person name="Ni X.B."/>
            <person name="Tian J.H."/>
            <person name="Sheng Y."/>
            <person name="Liu T."/>
            <person name="Pan Y.S."/>
            <person name="Xia L.Y."/>
            <person name="Li J."/>
            <person name="Zhao F."/>
            <person name="Cao W.C."/>
        </authorList>
    </citation>
    <scope>NUCLEOTIDE SEQUENCE</scope>
    <source>
        <strain evidence="2">Rmic-2018</strain>
    </source>
</reference>
<dbReference type="InterPro" id="IPR000477">
    <property type="entry name" value="RT_dom"/>
</dbReference>
<dbReference type="EMBL" id="JABSTU010001935">
    <property type="protein sequence ID" value="KAH7985252.1"/>
    <property type="molecule type" value="Genomic_DNA"/>
</dbReference>
<dbReference type="AlphaFoldDB" id="A0A9J6D2D3"/>
<dbReference type="Pfam" id="PF00078">
    <property type="entry name" value="RVT_1"/>
    <property type="match status" value="1"/>
</dbReference>